<feature type="domain" description="5'-3' exonuclease" evidence="13">
    <location>
        <begin position="1"/>
        <end position="259"/>
    </location>
</feature>
<dbReference type="InterPro" id="IPR002298">
    <property type="entry name" value="DNA_polymerase_A"/>
</dbReference>
<dbReference type="RefSeq" id="WP_066055101.1">
    <property type="nucleotide sequence ID" value="NZ_JBHUNF010000001.1"/>
</dbReference>
<evidence type="ECO:0000256" key="5">
    <source>
        <dbReference type="ARBA" id="ARBA00022763"/>
    </source>
</evidence>
<comment type="catalytic activity">
    <reaction evidence="10 12">
        <text>DNA(n) + a 2'-deoxyribonucleoside 5'-triphosphate = DNA(n+1) + diphosphate</text>
        <dbReference type="Rhea" id="RHEA:22508"/>
        <dbReference type="Rhea" id="RHEA-COMP:17339"/>
        <dbReference type="Rhea" id="RHEA-COMP:17340"/>
        <dbReference type="ChEBI" id="CHEBI:33019"/>
        <dbReference type="ChEBI" id="CHEBI:61560"/>
        <dbReference type="ChEBI" id="CHEBI:173112"/>
        <dbReference type="EC" id="2.7.7.7"/>
    </reaction>
</comment>
<dbReference type="PRINTS" id="PR00868">
    <property type="entry name" value="DNAPOLI"/>
</dbReference>
<evidence type="ECO:0000256" key="1">
    <source>
        <dbReference type="ARBA" id="ARBA00007705"/>
    </source>
</evidence>
<evidence type="ECO:0000256" key="8">
    <source>
        <dbReference type="ARBA" id="ARBA00023125"/>
    </source>
</evidence>
<dbReference type="CDD" id="cd08637">
    <property type="entry name" value="DNA_pol_A_pol_I_C"/>
    <property type="match status" value="1"/>
</dbReference>
<name>A0ABW5RGU8_9MICO</name>
<dbReference type="InterPro" id="IPR008918">
    <property type="entry name" value="HhH2"/>
</dbReference>
<comment type="caution">
    <text evidence="15">The sequence shown here is derived from an EMBL/GenBank/DDBJ whole genome shotgun (WGS) entry which is preliminary data.</text>
</comment>
<dbReference type="InterPro" id="IPR019760">
    <property type="entry name" value="DNA-dir_DNA_pol_A_CS"/>
</dbReference>
<dbReference type="SUPFAM" id="SSF88723">
    <property type="entry name" value="PIN domain-like"/>
    <property type="match status" value="1"/>
</dbReference>
<comment type="function">
    <text evidence="12">In addition to polymerase activity, this DNA polymerase exhibits 5'-3' exonuclease activity.</text>
</comment>
<evidence type="ECO:0000256" key="7">
    <source>
        <dbReference type="ARBA" id="ARBA00022932"/>
    </source>
</evidence>
<evidence type="ECO:0000259" key="13">
    <source>
        <dbReference type="SMART" id="SM00475"/>
    </source>
</evidence>
<dbReference type="CDD" id="cd06140">
    <property type="entry name" value="DNA_polA_I_Bacillus_like_exo"/>
    <property type="match status" value="1"/>
</dbReference>
<dbReference type="InterPro" id="IPR002421">
    <property type="entry name" value="5-3_exonuclease"/>
</dbReference>
<evidence type="ECO:0000256" key="11">
    <source>
        <dbReference type="NCBIfam" id="TIGR00593"/>
    </source>
</evidence>
<dbReference type="InterPro" id="IPR029060">
    <property type="entry name" value="PIN-like_dom_sf"/>
</dbReference>
<evidence type="ECO:0000256" key="4">
    <source>
        <dbReference type="ARBA" id="ARBA00022705"/>
    </source>
</evidence>
<evidence type="ECO:0000256" key="10">
    <source>
        <dbReference type="ARBA" id="ARBA00049244"/>
    </source>
</evidence>
<dbReference type="InterPro" id="IPR036279">
    <property type="entry name" value="5-3_exonuclease_C_sf"/>
</dbReference>
<dbReference type="SMART" id="SM00279">
    <property type="entry name" value="HhH2"/>
    <property type="match status" value="1"/>
</dbReference>
<keyword evidence="8 12" id="KW-0238">DNA-binding</keyword>
<evidence type="ECO:0000259" key="14">
    <source>
        <dbReference type="SMART" id="SM00482"/>
    </source>
</evidence>
<accession>A0ABW5RGU8</accession>
<dbReference type="InterPro" id="IPR043502">
    <property type="entry name" value="DNA/RNA_pol_sf"/>
</dbReference>
<keyword evidence="6 12" id="KW-0269">Exonuclease</keyword>
<dbReference type="PANTHER" id="PTHR10133:SF27">
    <property type="entry name" value="DNA POLYMERASE NU"/>
    <property type="match status" value="1"/>
</dbReference>
<evidence type="ECO:0000256" key="6">
    <source>
        <dbReference type="ARBA" id="ARBA00022839"/>
    </source>
</evidence>
<comment type="similarity">
    <text evidence="1 12">Belongs to the DNA polymerase type-A family.</text>
</comment>
<dbReference type="InterPro" id="IPR020045">
    <property type="entry name" value="DNA_polI_H3TH"/>
</dbReference>
<dbReference type="EC" id="2.7.7.7" evidence="11 12"/>
<dbReference type="SMART" id="SM00482">
    <property type="entry name" value="POLAc"/>
    <property type="match status" value="1"/>
</dbReference>
<keyword evidence="12" id="KW-0378">Hydrolase</keyword>
<dbReference type="PANTHER" id="PTHR10133">
    <property type="entry name" value="DNA POLYMERASE I"/>
    <property type="match status" value="1"/>
</dbReference>
<dbReference type="InterPro" id="IPR020046">
    <property type="entry name" value="5-3_exonucl_a-hlix_arch_N"/>
</dbReference>
<evidence type="ECO:0000256" key="9">
    <source>
        <dbReference type="ARBA" id="ARBA00023204"/>
    </source>
</evidence>
<dbReference type="Proteomes" id="UP001597453">
    <property type="component" value="Unassembled WGS sequence"/>
</dbReference>
<keyword evidence="6 12" id="KW-0540">Nuclease</keyword>
<keyword evidence="9 12" id="KW-0234">DNA repair</keyword>
<evidence type="ECO:0000313" key="16">
    <source>
        <dbReference type="Proteomes" id="UP001597453"/>
    </source>
</evidence>
<dbReference type="CDD" id="cd09898">
    <property type="entry name" value="H3TH_53EXO"/>
    <property type="match status" value="1"/>
</dbReference>
<dbReference type="EMBL" id="JBHUNF010000001">
    <property type="protein sequence ID" value="MFD2673881.1"/>
    <property type="molecule type" value="Genomic_DNA"/>
</dbReference>
<dbReference type="InterPro" id="IPR012337">
    <property type="entry name" value="RNaseH-like_sf"/>
</dbReference>
<reference evidence="16" key="1">
    <citation type="journal article" date="2019" name="Int. J. Syst. Evol. Microbiol.">
        <title>The Global Catalogue of Microorganisms (GCM) 10K type strain sequencing project: providing services to taxonomists for standard genome sequencing and annotation.</title>
        <authorList>
            <consortium name="The Broad Institute Genomics Platform"/>
            <consortium name="The Broad Institute Genome Sequencing Center for Infectious Disease"/>
            <person name="Wu L."/>
            <person name="Ma J."/>
        </authorList>
    </citation>
    <scope>NUCLEOTIDE SEQUENCE [LARGE SCALE GENOMIC DNA]</scope>
    <source>
        <strain evidence="16">TISTR 1511</strain>
    </source>
</reference>
<protein>
    <recommendedName>
        <fullName evidence="11 12">DNA polymerase I</fullName>
        <ecNumber evidence="11 12">2.7.7.7</ecNumber>
    </recommendedName>
</protein>
<evidence type="ECO:0000256" key="3">
    <source>
        <dbReference type="ARBA" id="ARBA00022695"/>
    </source>
</evidence>
<dbReference type="SUPFAM" id="SSF53098">
    <property type="entry name" value="Ribonuclease H-like"/>
    <property type="match status" value="1"/>
</dbReference>
<dbReference type="Pfam" id="PF02739">
    <property type="entry name" value="5_3_exonuc_N"/>
    <property type="match status" value="1"/>
</dbReference>
<dbReference type="InterPro" id="IPR036397">
    <property type="entry name" value="RNaseH_sf"/>
</dbReference>
<dbReference type="Pfam" id="PF01367">
    <property type="entry name" value="5_3_exonuc"/>
    <property type="match status" value="1"/>
</dbReference>
<feature type="domain" description="DNA-directed DNA polymerase family A palm" evidence="14">
    <location>
        <begin position="633"/>
        <end position="840"/>
    </location>
</feature>
<dbReference type="CDD" id="cd09859">
    <property type="entry name" value="PIN_53EXO"/>
    <property type="match status" value="1"/>
</dbReference>
<dbReference type="Gene3D" id="1.20.1060.10">
    <property type="entry name" value="Taq DNA Polymerase, Chain T, domain 4"/>
    <property type="match status" value="1"/>
</dbReference>
<dbReference type="NCBIfam" id="TIGR00593">
    <property type="entry name" value="pola"/>
    <property type="match status" value="1"/>
</dbReference>
<dbReference type="Gene3D" id="3.30.420.10">
    <property type="entry name" value="Ribonuclease H-like superfamily/Ribonuclease H"/>
    <property type="match status" value="1"/>
</dbReference>
<keyword evidence="7 12" id="KW-0239">DNA-directed DNA polymerase</keyword>
<dbReference type="GO" id="GO:0003887">
    <property type="term" value="F:DNA-directed DNA polymerase activity"/>
    <property type="evidence" value="ECO:0007669"/>
    <property type="project" value="UniProtKB-EC"/>
</dbReference>
<evidence type="ECO:0000313" key="15">
    <source>
        <dbReference type="EMBL" id="MFD2673881.1"/>
    </source>
</evidence>
<dbReference type="Gene3D" id="1.10.150.20">
    <property type="entry name" value="5' to 3' exonuclease, C-terminal subdomain"/>
    <property type="match status" value="2"/>
</dbReference>
<dbReference type="NCBIfam" id="NF004397">
    <property type="entry name" value="PRK05755.1"/>
    <property type="match status" value="1"/>
</dbReference>
<sequence>MVIDGHSLAFRAFFALPVDSFVNAEGQHTNAIHGFISMLLSLLRDHNPSHIAVAFDAGSTSFRTREYSEYKAGRDETPPEFRGQIELLQEALDAMGIVWMQKPDFEADDILATLAHQGENEGFDVLVVSGDRDAIQLVNEQTTLLYPSVQGVSKLTRYTPEAVFEKYGVYPQQYSDLAAMVGEKADNLPGVPKVGPKTAAKWIAQFGGLKEILEHEDELTGKVGESFREHRDNAIRNRKLNELLRDVELQSHPRDLAIQPINVDEVRDVFTRLQFRTLQDRVLKLATERDGAIATANAESAFDAVTVLDNCAGDQLQQFLDDAAASKHELGLAFGFHDGTLIEVAIADETRVAIVRDGNDSVLRTWLAGDSIKWCFNAKPDFKRCLDNGLTLGANLYDGQLAAFLDNPASPPKRLAELVQRYLGETLPESDANTLDVQVDADAPAQLAVDAWFTRRAGIAAMARLSAGSRDVFTTIETPLIPILGTMEHTGIQIDRDLLQELASEQSRKVSAYAEEAFAAIGGEQINLASPKQLQRVLFETLDMPKTRRTKTGYSTDAAALEELELKSPHPFLGALRNHRDASKLGQMIETLVKATGDDHRIHTTYLQTGAATGRLASTDPNLQNIPIRSAEGQRIRGAFVATPGFDGLLTADYSQIEMRIMAHLSGDESLIEAFNSGEDTHRFVGSKVFGVAPDEVTPAMRSKVKAMSYGLVYGLSAFGLSKQLGVDVAEAKALMNGYFERFGKVRDYLRDSVAKARETGYTETIFGRRRPFPDLNSTNRLARQNAERAALNAPIQGSAADIIKLASIRVDARMRAENLQSRLLLQVHDELVFEVAPGEYDQLELLAREEMASATTLSVPLDVSVGRGDNWETAGH</sequence>
<dbReference type="SUPFAM" id="SSF47807">
    <property type="entry name" value="5' to 3' exonuclease, C-terminal subdomain"/>
    <property type="match status" value="1"/>
</dbReference>
<evidence type="ECO:0000256" key="2">
    <source>
        <dbReference type="ARBA" id="ARBA00022679"/>
    </source>
</evidence>
<keyword evidence="2 12" id="KW-0808">Transferase</keyword>
<keyword evidence="3 12" id="KW-0548">Nucleotidyltransferase</keyword>
<dbReference type="Gene3D" id="3.40.50.1010">
    <property type="entry name" value="5'-nuclease"/>
    <property type="match status" value="1"/>
</dbReference>
<keyword evidence="16" id="KW-1185">Reference proteome</keyword>
<keyword evidence="5 12" id="KW-0227">DNA damage</keyword>
<dbReference type="InterPro" id="IPR018320">
    <property type="entry name" value="DNA_polymerase_1"/>
</dbReference>
<dbReference type="SMART" id="SM00475">
    <property type="entry name" value="53EXOc"/>
    <property type="match status" value="1"/>
</dbReference>
<dbReference type="Pfam" id="PF00476">
    <property type="entry name" value="DNA_pol_A"/>
    <property type="match status" value="1"/>
</dbReference>
<dbReference type="Gene3D" id="3.30.70.370">
    <property type="match status" value="1"/>
</dbReference>
<organism evidence="15 16">
    <name type="scientific">Gulosibacter bifidus</name>
    <dbReference type="NCBI Taxonomy" id="272239"/>
    <lineage>
        <taxon>Bacteria</taxon>
        <taxon>Bacillati</taxon>
        <taxon>Actinomycetota</taxon>
        <taxon>Actinomycetes</taxon>
        <taxon>Micrococcales</taxon>
        <taxon>Microbacteriaceae</taxon>
        <taxon>Gulosibacter</taxon>
    </lineage>
</organism>
<proteinExistence type="inferred from homology"/>
<evidence type="ECO:0000256" key="12">
    <source>
        <dbReference type="RuleBase" id="RU004460"/>
    </source>
</evidence>
<keyword evidence="4 12" id="KW-0235">DNA replication</keyword>
<gene>
    <name evidence="12 15" type="primary">polA</name>
    <name evidence="15" type="ORF">ACFSUQ_00975</name>
</gene>
<dbReference type="PROSITE" id="PS00447">
    <property type="entry name" value="DNA_POLYMERASE_A"/>
    <property type="match status" value="1"/>
</dbReference>
<dbReference type="InterPro" id="IPR001098">
    <property type="entry name" value="DNA-dir_DNA_pol_A_palm_dom"/>
</dbReference>
<dbReference type="SUPFAM" id="SSF56672">
    <property type="entry name" value="DNA/RNA polymerases"/>
    <property type="match status" value="1"/>
</dbReference>